<accession>A0A1I7WAV0</accession>
<evidence type="ECO:0000259" key="2">
    <source>
        <dbReference type="PROSITE" id="PS50280"/>
    </source>
</evidence>
<sequence>MIYNAPRQIEESYLPTHQILQHKVHNTEQRGTTTMGSRKSVNTDKKRSINGAKYGNGDLVGLILLATSKESSDFLYIHIIREEKRKSRLETVTEIKGEVDVRRQQRNTFNSRLDIMISDAGKAREDRSEVLLGYHYYAAVLSNEYLVKYVKRVCTKDPKDISDMEFYRLGLYLIAKLVITNGQRPEVVMKFNAFLYELIIFLLFIWLKFPSKSDLRTRIFYFVNTMTITLLSQIQFNNRSRRTLWNSVDKHLNIRILCRNESVIIGPNIEEGKETFPLSFSASMNGQLKLESLRYDIAKVANLASSVKELLRDEKDDGIMSAQSRRELRTAIITMQLLGVPFIILIHTKANNAKCALYIMMNAMDIPPILNGIDYVDAPKVHLLYYSKKQSWYPLSTNGELPRNPKQHWAVPKKSLTKVCIRCVEEYEEACRLTRNKYINICKEQRTTPVLSDLENAFTNIIQTLEKMEIGYALDNETMQLENSDSKLHRLTKKKRRAPLRSNSFLPDVKRLCRDSIEQTLEDSRQSTSDGETTFDGEDQIISPSQASLVPRRGRHYDCSSVHIALNTIFYSMWRMPRNLRKNIYIPEVYVPMHLQNPHKNLEDTEALAANQKYHEFLEIIPREHHAYKLESRSGDKNIVQYGHEVLNESNIIEMTNGEKIIFLGPLVNHSKVHANLRGSIKKHVFKGETIIYFLFTASKPIRAMEELLWNYGDDIDPSFMYICPCSTCIAINVNIIGKCHCSKCQGKSFHTNEICPLKQLFFEIFTDEEGIRISEVHNIISILNRLLKFRATNEKTRKVIEKSSLWLNKIENAELDMSGLRKKLLANKCLGVPQVIRKKIMKTMFEKEAFTMKELLKFLCYTGTPIFVVDVRNKIPTLYFVNEEPHAKYQLPVVGGIVVSEEAGTVICHQLIMKDDVAFNKNKNIPLPVELMECIAIELENIDNVAQ</sequence>
<dbReference type="InterPro" id="IPR001214">
    <property type="entry name" value="SET_dom"/>
</dbReference>
<reference evidence="4" key="1">
    <citation type="submission" date="2016-11" db="UniProtKB">
        <authorList>
            <consortium name="WormBaseParasite"/>
        </authorList>
    </citation>
    <scope>IDENTIFICATION</scope>
</reference>
<evidence type="ECO:0000313" key="4">
    <source>
        <dbReference type="WBParaSite" id="Hba_01816"/>
    </source>
</evidence>
<keyword evidence="3" id="KW-1185">Reference proteome</keyword>
<dbReference type="InterPro" id="IPR046341">
    <property type="entry name" value="SET_dom_sf"/>
</dbReference>
<dbReference type="PROSITE" id="PS50280">
    <property type="entry name" value="SET"/>
    <property type="match status" value="1"/>
</dbReference>
<dbReference type="Gene3D" id="2.170.270.10">
    <property type="entry name" value="SET domain"/>
    <property type="match status" value="1"/>
</dbReference>
<feature type="domain" description="SET" evidence="2">
    <location>
        <begin position="616"/>
        <end position="713"/>
    </location>
</feature>
<feature type="region of interest" description="Disordered" evidence="1">
    <location>
        <begin position="520"/>
        <end position="540"/>
    </location>
</feature>
<dbReference type="AlphaFoldDB" id="A0A1I7WAV0"/>
<proteinExistence type="predicted"/>
<protein>
    <submittedName>
        <fullName evidence="4">SET domain-containing protein</fullName>
    </submittedName>
</protein>
<evidence type="ECO:0000313" key="3">
    <source>
        <dbReference type="Proteomes" id="UP000095283"/>
    </source>
</evidence>
<name>A0A1I7WAV0_HETBA</name>
<feature type="compositionally biased region" description="Polar residues" evidence="1">
    <location>
        <begin position="29"/>
        <end position="40"/>
    </location>
</feature>
<organism evidence="3 4">
    <name type="scientific">Heterorhabditis bacteriophora</name>
    <name type="common">Entomopathogenic nematode worm</name>
    <dbReference type="NCBI Taxonomy" id="37862"/>
    <lineage>
        <taxon>Eukaryota</taxon>
        <taxon>Metazoa</taxon>
        <taxon>Ecdysozoa</taxon>
        <taxon>Nematoda</taxon>
        <taxon>Chromadorea</taxon>
        <taxon>Rhabditida</taxon>
        <taxon>Rhabditina</taxon>
        <taxon>Rhabditomorpha</taxon>
        <taxon>Strongyloidea</taxon>
        <taxon>Heterorhabditidae</taxon>
        <taxon>Heterorhabditis</taxon>
    </lineage>
</organism>
<dbReference type="Proteomes" id="UP000095283">
    <property type="component" value="Unplaced"/>
</dbReference>
<dbReference type="WBParaSite" id="Hba_01816">
    <property type="protein sequence ID" value="Hba_01816"/>
    <property type="gene ID" value="Hba_01816"/>
</dbReference>
<evidence type="ECO:0000256" key="1">
    <source>
        <dbReference type="SAM" id="MobiDB-lite"/>
    </source>
</evidence>
<feature type="region of interest" description="Disordered" evidence="1">
    <location>
        <begin position="26"/>
        <end position="48"/>
    </location>
</feature>
<dbReference type="SUPFAM" id="SSF82199">
    <property type="entry name" value="SET domain"/>
    <property type="match status" value="1"/>
</dbReference>